<feature type="region of interest" description="Disordered" evidence="1">
    <location>
        <begin position="88"/>
        <end position="110"/>
    </location>
</feature>
<organism evidence="4 5">
    <name type="scientific">Stenotrophomonas pictorum JCM 9942</name>
    <dbReference type="NCBI Taxonomy" id="1236960"/>
    <lineage>
        <taxon>Bacteria</taxon>
        <taxon>Pseudomonadati</taxon>
        <taxon>Pseudomonadota</taxon>
        <taxon>Gammaproteobacteria</taxon>
        <taxon>Lysobacterales</taxon>
        <taxon>Lysobacteraceae</taxon>
        <taxon>Stenotrophomonas</taxon>
    </lineage>
</organism>
<gene>
    <name evidence="4" type="ORF">ARC78_10300</name>
</gene>
<keyword evidence="2" id="KW-0732">Signal</keyword>
<feature type="compositionally biased region" description="Basic and acidic residues" evidence="1">
    <location>
        <begin position="95"/>
        <end position="107"/>
    </location>
</feature>
<comment type="caution">
    <text evidence="4">The sequence shown here is derived from an EMBL/GenBank/DDBJ whole genome shotgun (WGS) entry which is preliminary data.</text>
</comment>
<evidence type="ECO:0000256" key="2">
    <source>
        <dbReference type="SAM" id="SignalP"/>
    </source>
</evidence>
<dbReference type="OrthoDB" id="7068596at2"/>
<proteinExistence type="predicted"/>
<evidence type="ECO:0000256" key="1">
    <source>
        <dbReference type="SAM" id="MobiDB-lite"/>
    </source>
</evidence>
<name>A0A0R0AJV3_9GAMM</name>
<evidence type="ECO:0000313" key="5">
    <source>
        <dbReference type="Proteomes" id="UP000050836"/>
    </source>
</evidence>
<dbReference type="EMBL" id="LLXS01000021">
    <property type="protein sequence ID" value="KRG42058.1"/>
    <property type="molecule type" value="Genomic_DNA"/>
</dbReference>
<keyword evidence="5" id="KW-1185">Reference proteome</keyword>
<dbReference type="Pfam" id="PF13511">
    <property type="entry name" value="DUF4124"/>
    <property type="match status" value="1"/>
</dbReference>
<dbReference type="RefSeq" id="WP_054657511.1">
    <property type="nucleotide sequence ID" value="NZ_BAZI01000024.1"/>
</dbReference>
<sequence>MRALPRLCCLLVLASAATASAGNLYKWKDANGVTQYSERPPTGQKYETRRVTNSGAAVVEAAPAAENGQSEQCLAARKNMELLAGSAPVMQDTDGDGKPDATLDDAQRAAQKQLAESAAAVYCKPAAKT</sequence>
<dbReference type="Proteomes" id="UP000050836">
    <property type="component" value="Unassembled WGS sequence"/>
</dbReference>
<feature type="chain" id="PRO_5006390876" description="DUF4124 domain-containing protein" evidence="2">
    <location>
        <begin position="22"/>
        <end position="129"/>
    </location>
</feature>
<dbReference type="InterPro" id="IPR025392">
    <property type="entry name" value="DUF4124"/>
</dbReference>
<evidence type="ECO:0000313" key="4">
    <source>
        <dbReference type="EMBL" id="KRG42058.1"/>
    </source>
</evidence>
<protein>
    <recommendedName>
        <fullName evidence="3">DUF4124 domain-containing protein</fullName>
    </recommendedName>
</protein>
<accession>A0A0R0AJV3</accession>
<reference evidence="4 5" key="1">
    <citation type="submission" date="2015-10" db="EMBL/GenBank/DDBJ databases">
        <title>Genome sequencing and analysis of members of genus Stenotrophomonas.</title>
        <authorList>
            <person name="Patil P.P."/>
            <person name="Midha S."/>
            <person name="Patil P.B."/>
        </authorList>
    </citation>
    <scope>NUCLEOTIDE SEQUENCE [LARGE SCALE GENOMIC DNA]</scope>
    <source>
        <strain evidence="4 5">JCM 9942</strain>
    </source>
</reference>
<feature type="domain" description="DUF4124" evidence="3">
    <location>
        <begin position="12"/>
        <end position="65"/>
    </location>
</feature>
<dbReference type="AlphaFoldDB" id="A0A0R0AJV3"/>
<feature type="signal peptide" evidence="2">
    <location>
        <begin position="1"/>
        <end position="21"/>
    </location>
</feature>
<evidence type="ECO:0000259" key="3">
    <source>
        <dbReference type="Pfam" id="PF13511"/>
    </source>
</evidence>